<dbReference type="SMART" id="SM00105">
    <property type="entry name" value="ArfGap"/>
    <property type="match status" value="1"/>
</dbReference>
<proteinExistence type="predicted"/>
<dbReference type="GO" id="GO:0006355">
    <property type="term" value="P:regulation of DNA-templated transcription"/>
    <property type="evidence" value="ECO:0007669"/>
    <property type="project" value="InterPro"/>
</dbReference>
<dbReference type="GO" id="GO:0005737">
    <property type="term" value="C:cytoplasm"/>
    <property type="evidence" value="ECO:0007669"/>
    <property type="project" value="InterPro"/>
</dbReference>
<dbReference type="Gene3D" id="1.25.40.950">
    <property type="match status" value="1"/>
</dbReference>
<dbReference type="InterPro" id="IPR004148">
    <property type="entry name" value="BAR_dom"/>
</dbReference>
<dbReference type="Proteomes" id="UP000828236">
    <property type="component" value="Unassembled WGS sequence"/>
</dbReference>
<feature type="domain" description="GATA-type" evidence="16">
    <location>
        <begin position="505"/>
        <end position="539"/>
    </location>
</feature>
<accession>A0A9D4NPN6</accession>
<dbReference type="InterPro" id="IPR043593">
    <property type="entry name" value="ASAP"/>
</dbReference>
<dbReference type="Pfam" id="PF14604">
    <property type="entry name" value="SH3_9"/>
    <property type="match status" value="1"/>
</dbReference>
<dbReference type="Pfam" id="PF00169">
    <property type="entry name" value="PH"/>
    <property type="match status" value="1"/>
</dbReference>
<dbReference type="SMART" id="SM00248">
    <property type="entry name" value="ANK"/>
    <property type="match status" value="2"/>
</dbReference>
<dbReference type="InterPro" id="IPR011993">
    <property type="entry name" value="PH-like_dom_sf"/>
</dbReference>
<feature type="domain" description="PH" evidence="15">
    <location>
        <begin position="311"/>
        <end position="440"/>
    </location>
</feature>
<dbReference type="CDD" id="cd08834">
    <property type="entry name" value="ArfGap_ASAP"/>
    <property type="match status" value="1"/>
</dbReference>
<keyword evidence="6" id="KW-0862">Zinc</keyword>
<dbReference type="SUPFAM" id="SSF57863">
    <property type="entry name" value="ArfGap/RecO-like zinc finger"/>
    <property type="match status" value="1"/>
</dbReference>
<evidence type="ECO:0000259" key="16">
    <source>
        <dbReference type="PROSITE" id="PS50114"/>
    </source>
</evidence>
<dbReference type="SMART" id="SM00233">
    <property type="entry name" value="PH"/>
    <property type="match status" value="1"/>
</dbReference>
<organism evidence="18">
    <name type="scientific">Dermatophagoides farinae</name>
    <name type="common">American house dust mite</name>
    <dbReference type="NCBI Taxonomy" id="6954"/>
    <lineage>
        <taxon>Eukaryota</taxon>
        <taxon>Metazoa</taxon>
        <taxon>Ecdysozoa</taxon>
        <taxon>Arthropoda</taxon>
        <taxon>Chelicerata</taxon>
        <taxon>Arachnida</taxon>
        <taxon>Acari</taxon>
        <taxon>Acariformes</taxon>
        <taxon>Sarcoptiformes</taxon>
        <taxon>Astigmata</taxon>
        <taxon>Psoroptidia</taxon>
        <taxon>Analgoidea</taxon>
        <taxon>Pyroglyphidae</taxon>
        <taxon>Dermatophagoidinae</taxon>
        <taxon>Dermatophagoides</taxon>
    </lineage>
</organism>
<dbReference type="PROSITE" id="PS50114">
    <property type="entry name" value="GATA_ZN_FINGER_2"/>
    <property type="match status" value="1"/>
</dbReference>
<dbReference type="Gene3D" id="1.25.40.20">
    <property type="entry name" value="Ankyrin repeat-containing domain"/>
    <property type="match status" value="1"/>
</dbReference>
<keyword evidence="10" id="KW-0863">Zinc-finger</keyword>
<feature type="domain" description="SH3" evidence="14">
    <location>
        <begin position="1126"/>
        <end position="1189"/>
    </location>
</feature>
<keyword evidence="5" id="KW-0479">Metal-binding</keyword>
<evidence type="ECO:0000256" key="12">
    <source>
        <dbReference type="SAM" id="Coils"/>
    </source>
</evidence>
<dbReference type="InterPro" id="IPR037278">
    <property type="entry name" value="ARFGAP/RecO"/>
</dbReference>
<evidence type="ECO:0000256" key="7">
    <source>
        <dbReference type="ARBA" id="ARBA00023028"/>
    </source>
</evidence>
<dbReference type="PROSITE" id="PS50115">
    <property type="entry name" value="ARFGAP"/>
    <property type="match status" value="1"/>
</dbReference>
<reference evidence="18" key="1">
    <citation type="submission" date="2020-06" db="EMBL/GenBank/DDBJ databases">
        <authorList>
            <person name="Ji K."/>
            <person name="Li J."/>
        </authorList>
    </citation>
    <scope>NUCLEOTIDE SEQUENCE</scope>
    <source>
        <strain evidence="18">JKM2019</strain>
        <tissue evidence="18">Whole body</tissue>
    </source>
</reference>
<dbReference type="EMBL" id="SDOV01000009">
    <property type="protein sequence ID" value="KAH7636658.1"/>
    <property type="molecule type" value="Genomic_DNA"/>
</dbReference>
<keyword evidence="7" id="KW-0528">Neurotoxin</keyword>
<keyword evidence="3" id="KW-0268">Exocytosis</keyword>
<dbReference type="PROSITE" id="PS50088">
    <property type="entry name" value="ANK_REPEAT"/>
    <property type="match status" value="1"/>
</dbReference>
<evidence type="ECO:0000256" key="10">
    <source>
        <dbReference type="PROSITE-ProRule" id="PRU00094"/>
    </source>
</evidence>
<evidence type="ECO:0000259" key="15">
    <source>
        <dbReference type="PROSITE" id="PS50003"/>
    </source>
</evidence>
<dbReference type="Pfam" id="PF01412">
    <property type="entry name" value="ArfGap"/>
    <property type="match status" value="1"/>
</dbReference>
<dbReference type="Gene3D" id="2.30.30.40">
    <property type="entry name" value="SH3 Domains"/>
    <property type="match status" value="1"/>
</dbReference>
<dbReference type="SUPFAM" id="SSF48403">
    <property type="entry name" value="Ankyrin repeat"/>
    <property type="match status" value="1"/>
</dbReference>
<feature type="compositionally biased region" description="Polar residues" evidence="13">
    <location>
        <begin position="385"/>
        <end position="399"/>
    </location>
</feature>
<dbReference type="PROSITE" id="PS50003">
    <property type="entry name" value="PH_DOMAIN"/>
    <property type="match status" value="1"/>
</dbReference>
<dbReference type="SUPFAM" id="SSF50044">
    <property type="entry name" value="SH3-domain"/>
    <property type="match status" value="1"/>
</dbReference>
<dbReference type="GO" id="GO:0008270">
    <property type="term" value="F:zinc ion binding"/>
    <property type="evidence" value="ECO:0007669"/>
    <property type="project" value="UniProtKB-KW"/>
</dbReference>
<dbReference type="InterPro" id="IPR001452">
    <property type="entry name" value="SH3_domain"/>
</dbReference>
<dbReference type="InterPro" id="IPR038508">
    <property type="entry name" value="ArfGAP_dom_sf"/>
</dbReference>
<dbReference type="InterPro" id="IPR036028">
    <property type="entry name" value="SH3-like_dom_sf"/>
</dbReference>
<evidence type="ECO:0000256" key="9">
    <source>
        <dbReference type="PROSITE-ProRule" id="PRU00023"/>
    </source>
</evidence>
<dbReference type="GO" id="GO:0044218">
    <property type="term" value="C:other organism cell membrane"/>
    <property type="evidence" value="ECO:0007669"/>
    <property type="project" value="UniProtKB-KW"/>
</dbReference>
<keyword evidence="12" id="KW-0175">Coiled coil</keyword>
<dbReference type="InterPro" id="IPR001164">
    <property type="entry name" value="ArfGAP_dom"/>
</dbReference>
<dbReference type="InterPro" id="IPR036770">
    <property type="entry name" value="Ankyrin_rpt-contain_sf"/>
</dbReference>
<dbReference type="PANTHER" id="PTHR45854">
    <property type="entry name" value="ASAP FAMILY MEMBER"/>
    <property type="match status" value="1"/>
</dbReference>
<keyword evidence="7" id="KW-0800">Toxin</keyword>
<keyword evidence="8" id="KW-0472">Membrane</keyword>
<dbReference type="Pfam" id="PF12796">
    <property type="entry name" value="Ank_2"/>
    <property type="match status" value="1"/>
</dbReference>
<name>A0A9D4NPN6_DERFA</name>
<dbReference type="PRINTS" id="PR00405">
    <property type="entry name" value="REVINTRACTNG"/>
</dbReference>
<feature type="repeat" description="ANK" evidence="9">
    <location>
        <begin position="688"/>
        <end position="720"/>
    </location>
</feature>
<comment type="caution">
    <text evidence="18">The sequence shown here is derived from an EMBL/GenBank/DDBJ whole genome shotgun (WGS) entry which is preliminary data.</text>
</comment>
<dbReference type="SMART" id="SM00326">
    <property type="entry name" value="SH3"/>
    <property type="match status" value="1"/>
</dbReference>
<dbReference type="SUPFAM" id="SSF103657">
    <property type="entry name" value="BAR/IMD domain-like"/>
    <property type="match status" value="1"/>
</dbReference>
<feature type="region of interest" description="Disordered" evidence="13">
    <location>
        <begin position="373"/>
        <end position="399"/>
    </location>
</feature>
<evidence type="ECO:0000256" key="13">
    <source>
        <dbReference type="SAM" id="MobiDB-lite"/>
    </source>
</evidence>
<evidence type="ECO:0000256" key="8">
    <source>
        <dbReference type="ARBA" id="ARBA00023298"/>
    </source>
</evidence>
<dbReference type="InterPro" id="IPR002110">
    <property type="entry name" value="Ankyrin_rpt"/>
</dbReference>
<gene>
    <name evidence="18" type="ORF">HUG17_6864</name>
</gene>
<evidence type="ECO:0000313" key="18">
    <source>
        <dbReference type="EMBL" id="KAH7636658.1"/>
    </source>
</evidence>
<feature type="coiled-coil region" evidence="12">
    <location>
        <begin position="236"/>
        <end position="263"/>
    </location>
</feature>
<sequence>MPPDHSFNVKDFINEAKDDFHSPTTSTFYSNISYCKQLVNSIEEGLDLDRNGLSKMKKSVKAIHNGGCEKLGINSSNLREKEEFIGAAFVKFSFIVKELAALEKTLMQSLCNIIMFPVDNVLKGDLKGVKNELKKPVDKALKEYEIKMSKLEKEKKAQAKEAGLIRTEITGAEMAEEMDRERKQLQYQMCEYLIKANDIEMKKSFDLLLHYIEYFNAQCKYFRAGLEAIEQFQSFINDCTVQIQQARQRKEEEKRELFELRSLLKSSNALFDTYSMNTSSIMNDSHHSDQSNRRSVGYYSLHQPQGNKQYGCYKSGYLLKKSESKMRVKVWQKRKCEVKDGFLYIWHSDESKPPTKVNLLTCQIKTCQQQQNVQSQSITGDDRAQSSLSQTSNLTNPANNQLKNFGTNFDLISYNRTYHFQVEDEHDAEAWISVLINNKEGALKKEFDNSTSDKVANSELAYSSMAMTNSNNRIIDSSNDPNSNLPKLRQNIIEHIRKLPGNDCCVDCGSTQEPTWLATNFGVLTCIECSGIHREMGVHVSRIQSLTLDNIGTSQLLIAATMSNNGFNDIMEASCNIQTFKPKPNSTMDERNQFIRNKYLHRKYIIKTCTSELELLNDLEQAVHSKDIYFLLQVWAEGANLSAPLPSNTLMETALHQSIMREYDGSSLYIVDFLIQNSPDLDVITRPDGNTALHYCVIYNRPECMKLLLRSKANYSLKNKMNKTPMDLARDDQNIFLIQLLECAEKNQKSLFENIIIHYSVQTEDPSTDFSDDDLDEKNGAIRNADEIRRVNQLMFNQNEQSLTNNRIRSSNRKFSFRYQTESESDSNELKSNAQTSKSSLYNNYSTANHTAGTFTSSAQNSRPSSVVGDFYSTVVNIDTSNTKATNIVNSSDPDSLVRGNVVRNSRLRFSAESQQPQIPNKDGMSKIVVDTNMYEEKYNISGSRPFLAGHSRAASADISSNSNSLNSTSITTHNNLQQVMTSKMSQHIRNNSVDNSLVTSVFSTPGLSVKQSSTLSTNNNQPQPNKPAVPLKPAGIVSVFVPGSNTTAAGTTSSTTNTCKKVGISNIYGKVMTTTPAIPAKADNSDVARYPNEMSVQLQQMSESSVNHPVPPPRKKIHDSHGTPGKFRRCLALYDCDADQSDEISFKSGEIITVINEVTNDDDWMEGMIEGDPSRRGLFPAIFVQFIE</sequence>
<evidence type="ECO:0000256" key="3">
    <source>
        <dbReference type="ARBA" id="ARBA00022483"/>
    </source>
</evidence>
<dbReference type="Gene3D" id="2.30.29.30">
    <property type="entry name" value="Pleckstrin-homology domain (PH domain)/Phosphotyrosine-binding domain (PTB)"/>
    <property type="match status" value="1"/>
</dbReference>
<dbReference type="Pfam" id="PF16746">
    <property type="entry name" value="BAR_3"/>
    <property type="match status" value="1"/>
</dbReference>
<evidence type="ECO:0000256" key="2">
    <source>
        <dbReference type="ARBA" id="ARBA00022443"/>
    </source>
</evidence>
<dbReference type="SUPFAM" id="SSF50729">
    <property type="entry name" value="PH domain-like"/>
    <property type="match status" value="1"/>
</dbReference>
<evidence type="ECO:0000256" key="1">
    <source>
        <dbReference type="ARBA" id="ARBA00004175"/>
    </source>
</evidence>
<keyword evidence="9" id="KW-0040">ANK repeat</keyword>
<comment type="subcellular location">
    <subcellularLocation>
        <location evidence="1">Target cell membrane</location>
    </subcellularLocation>
</comment>
<dbReference type="GO" id="GO:0043565">
    <property type="term" value="F:sequence-specific DNA binding"/>
    <property type="evidence" value="ECO:0007669"/>
    <property type="project" value="InterPro"/>
</dbReference>
<dbReference type="Gene3D" id="1.10.220.150">
    <property type="entry name" value="Arf GTPase activating protein"/>
    <property type="match status" value="1"/>
</dbReference>
<evidence type="ECO:0000256" key="5">
    <source>
        <dbReference type="ARBA" id="ARBA00022723"/>
    </source>
</evidence>
<evidence type="ECO:0000256" key="6">
    <source>
        <dbReference type="ARBA" id="ARBA00022833"/>
    </source>
</evidence>
<dbReference type="PRINTS" id="PR00452">
    <property type="entry name" value="SH3DOMAIN"/>
</dbReference>
<feature type="compositionally biased region" description="Polar residues" evidence="13">
    <location>
        <begin position="1009"/>
        <end position="1024"/>
    </location>
</feature>
<feature type="domain" description="Arf-GAP" evidence="17">
    <location>
        <begin position="490"/>
        <end position="612"/>
    </location>
</feature>
<protein>
    <submittedName>
        <fullName evidence="18">4,5-biphosphate-dependent ARF1 GTPase-activating protein-like protein</fullName>
    </submittedName>
</protein>
<dbReference type="InterPro" id="IPR001849">
    <property type="entry name" value="PH_domain"/>
</dbReference>
<dbReference type="InterPro" id="IPR027267">
    <property type="entry name" value="AH/BAR_dom_sf"/>
</dbReference>
<evidence type="ECO:0000256" key="11">
    <source>
        <dbReference type="PROSITE-ProRule" id="PRU00192"/>
    </source>
</evidence>
<dbReference type="GO" id="GO:0006887">
    <property type="term" value="P:exocytosis"/>
    <property type="evidence" value="ECO:0007669"/>
    <property type="project" value="UniProtKB-KW"/>
</dbReference>
<dbReference type="GO" id="GO:0005096">
    <property type="term" value="F:GTPase activator activity"/>
    <property type="evidence" value="ECO:0007669"/>
    <property type="project" value="InterPro"/>
</dbReference>
<reference evidence="18" key="2">
    <citation type="journal article" date="2021" name="World Allergy Organ. J.">
        <title>Chromosome-level assembly of Dermatophagoides farinae genome and transcriptome reveals two novel allergens Der f 37 and Der f 39.</title>
        <authorList>
            <person name="Chen J."/>
            <person name="Cai Z."/>
            <person name="Fan D."/>
            <person name="Hu J."/>
            <person name="Hou Y."/>
            <person name="He Y."/>
            <person name="Zhang Z."/>
            <person name="Zhao Z."/>
            <person name="Gao P."/>
            <person name="Hu W."/>
            <person name="Sun J."/>
            <person name="Li J."/>
            <person name="Ji K."/>
        </authorList>
    </citation>
    <scope>NUCLEOTIDE SEQUENCE</scope>
    <source>
        <strain evidence="18">JKM2019</strain>
    </source>
</reference>
<dbReference type="PROSITE" id="PS50297">
    <property type="entry name" value="ANK_REP_REGION"/>
    <property type="match status" value="1"/>
</dbReference>
<dbReference type="AlphaFoldDB" id="A0A9D4NPN6"/>
<keyword evidence="8" id="KW-1053">Target membrane</keyword>
<evidence type="ECO:0000259" key="14">
    <source>
        <dbReference type="PROSITE" id="PS50002"/>
    </source>
</evidence>
<feature type="region of interest" description="Disordered" evidence="13">
    <location>
        <begin position="1009"/>
        <end position="1029"/>
    </location>
</feature>
<dbReference type="PROSITE" id="PS50002">
    <property type="entry name" value="SH3"/>
    <property type="match status" value="1"/>
</dbReference>
<dbReference type="GO" id="GO:0044231">
    <property type="term" value="C:host cell presynaptic membrane"/>
    <property type="evidence" value="ECO:0007669"/>
    <property type="project" value="UniProtKB-KW"/>
</dbReference>
<evidence type="ECO:0000256" key="4">
    <source>
        <dbReference type="ARBA" id="ARBA00022537"/>
    </source>
</evidence>
<evidence type="ECO:0000259" key="17">
    <source>
        <dbReference type="PROSITE" id="PS50115"/>
    </source>
</evidence>
<keyword evidence="2 11" id="KW-0728">SH3 domain</keyword>
<dbReference type="Gene3D" id="1.20.1270.60">
    <property type="entry name" value="Arfaptin homology (AH) domain/BAR domain"/>
    <property type="match status" value="1"/>
</dbReference>
<dbReference type="InterPro" id="IPR000679">
    <property type="entry name" value="Znf_GATA"/>
</dbReference>
<dbReference type="PANTHER" id="PTHR45854:SF3">
    <property type="entry name" value="ARFGAP WITH SH3 DOMAIN, ANK REPEAT AND PH DOMAIN-CONTAINING PROTEIN"/>
    <property type="match status" value="1"/>
</dbReference>
<keyword evidence="7" id="KW-0638">Presynaptic neurotoxin</keyword>
<keyword evidence="4" id="KW-1052">Target cell membrane</keyword>